<reference evidence="2" key="3">
    <citation type="journal article" date="2017" name="Nature">
        <title>Genome sequence of the progenitor of the wheat D genome Aegilops tauschii.</title>
        <authorList>
            <person name="Luo M.C."/>
            <person name="Gu Y.Q."/>
            <person name="Puiu D."/>
            <person name="Wang H."/>
            <person name="Twardziok S.O."/>
            <person name="Deal K.R."/>
            <person name="Huo N."/>
            <person name="Zhu T."/>
            <person name="Wang L."/>
            <person name="Wang Y."/>
            <person name="McGuire P.E."/>
            <person name="Liu S."/>
            <person name="Long H."/>
            <person name="Ramasamy R.K."/>
            <person name="Rodriguez J.C."/>
            <person name="Van S.L."/>
            <person name="Yuan L."/>
            <person name="Wang Z."/>
            <person name="Xia Z."/>
            <person name="Xiao L."/>
            <person name="Anderson O.D."/>
            <person name="Ouyang S."/>
            <person name="Liang Y."/>
            <person name="Zimin A.V."/>
            <person name="Pertea G."/>
            <person name="Qi P."/>
            <person name="Bennetzen J.L."/>
            <person name="Dai X."/>
            <person name="Dawson M.W."/>
            <person name="Muller H.G."/>
            <person name="Kugler K."/>
            <person name="Rivarola-Duarte L."/>
            <person name="Spannagl M."/>
            <person name="Mayer K.F.X."/>
            <person name="Lu F.H."/>
            <person name="Bevan M.W."/>
            <person name="Leroy P."/>
            <person name="Li P."/>
            <person name="You F.M."/>
            <person name="Sun Q."/>
            <person name="Liu Z."/>
            <person name="Lyons E."/>
            <person name="Wicker T."/>
            <person name="Salzberg S.L."/>
            <person name="Devos K.M."/>
            <person name="Dvorak J."/>
        </authorList>
    </citation>
    <scope>NUCLEOTIDE SEQUENCE [LARGE SCALE GENOMIC DNA]</scope>
    <source>
        <strain evidence="2">cv. AL8/78</strain>
    </source>
</reference>
<evidence type="ECO:0000313" key="2">
    <source>
        <dbReference type="EnsemblPlants" id="AET6Gv20780200.1"/>
    </source>
</evidence>
<reference evidence="3" key="2">
    <citation type="journal article" date="2017" name="Nat. Plants">
        <title>The Aegilops tauschii genome reveals multiple impacts of transposons.</title>
        <authorList>
            <person name="Zhao G."/>
            <person name="Zou C."/>
            <person name="Li K."/>
            <person name="Wang K."/>
            <person name="Li T."/>
            <person name="Gao L."/>
            <person name="Zhang X."/>
            <person name="Wang H."/>
            <person name="Yang Z."/>
            <person name="Liu X."/>
            <person name="Jiang W."/>
            <person name="Mao L."/>
            <person name="Kong X."/>
            <person name="Jiao Y."/>
            <person name="Jia J."/>
        </authorList>
    </citation>
    <scope>NUCLEOTIDE SEQUENCE [LARGE SCALE GENOMIC DNA]</scope>
    <source>
        <strain evidence="3">cv. AL8/78</strain>
    </source>
</reference>
<keyword evidence="3" id="KW-1185">Reference proteome</keyword>
<sequence length="95" mass="9999">MAATATVPLPVGGTSRPSRAHAPPARTQPSSVRHGQLAYFHPDRHAISTKLTARSPTAPDPTGVVYICTHVHPRPDAQTTTTTTTTLPEELADGP</sequence>
<reference evidence="3" key="1">
    <citation type="journal article" date="2014" name="Science">
        <title>Ancient hybridizations among the ancestral genomes of bread wheat.</title>
        <authorList>
            <consortium name="International Wheat Genome Sequencing Consortium,"/>
            <person name="Marcussen T."/>
            <person name="Sandve S.R."/>
            <person name="Heier L."/>
            <person name="Spannagl M."/>
            <person name="Pfeifer M."/>
            <person name="Jakobsen K.S."/>
            <person name="Wulff B.B."/>
            <person name="Steuernagel B."/>
            <person name="Mayer K.F."/>
            <person name="Olsen O.A."/>
        </authorList>
    </citation>
    <scope>NUCLEOTIDE SEQUENCE [LARGE SCALE GENOMIC DNA]</scope>
    <source>
        <strain evidence="3">cv. AL8/78</strain>
    </source>
</reference>
<feature type="region of interest" description="Disordered" evidence="1">
    <location>
        <begin position="1"/>
        <end position="33"/>
    </location>
</feature>
<evidence type="ECO:0000313" key="3">
    <source>
        <dbReference type="Proteomes" id="UP000015105"/>
    </source>
</evidence>
<feature type="region of interest" description="Disordered" evidence="1">
    <location>
        <begin position="74"/>
        <end position="95"/>
    </location>
</feature>
<proteinExistence type="predicted"/>
<dbReference type="Proteomes" id="UP000015105">
    <property type="component" value="Chromosome 6D"/>
</dbReference>
<dbReference type="Gramene" id="AET6Gv20780200.1">
    <property type="protein sequence ID" value="AET6Gv20780200.1"/>
    <property type="gene ID" value="AET6Gv20780200"/>
</dbReference>
<accession>A0A453PMC1</accession>
<reference evidence="2" key="4">
    <citation type="submission" date="2019-03" db="UniProtKB">
        <authorList>
            <consortium name="EnsemblPlants"/>
        </authorList>
    </citation>
    <scope>IDENTIFICATION</scope>
</reference>
<dbReference type="AlphaFoldDB" id="A0A453PMC1"/>
<protein>
    <submittedName>
        <fullName evidence="2">Uncharacterized protein</fullName>
    </submittedName>
</protein>
<dbReference type="EnsemblPlants" id="AET6Gv20780200.1">
    <property type="protein sequence ID" value="AET6Gv20780200.1"/>
    <property type="gene ID" value="AET6Gv20780200"/>
</dbReference>
<reference evidence="2" key="5">
    <citation type="journal article" date="2021" name="G3 (Bethesda)">
        <title>Aegilops tauschii genome assembly Aet v5.0 features greater sequence contiguity and improved annotation.</title>
        <authorList>
            <person name="Wang L."/>
            <person name="Zhu T."/>
            <person name="Rodriguez J.C."/>
            <person name="Deal K.R."/>
            <person name="Dubcovsky J."/>
            <person name="McGuire P.E."/>
            <person name="Lux T."/>
            <person name="Spannagl M."/>
            <person name="Mayer K.F.X."/>
            <person name="Baldrich P."/>
            <person name="Meyers B.C."/>
            <person name="Huo N."/>
            <person name="Gu Y.Q."/>
            <person name="Zhou H."/>
            <person name="Devos K.M."/>
            <person name="Bennetzen J.L."/>
            <person name="Unver T."/>
            <person name="Budak H."/>
            <person name="Gulick P.J."/>
            <person name="Galiba G."/>
            <person name="Kalapos B."/>
            <person name="Nelson D.R."/>
            <person name="Li P."/>
            <person name="You F.M."/>
            <person name="Luo M.C."/>
            <person name="Dvorak J."/>
        </authorList>
    </citation>
    <scope>NUCLEOTIDE SEQUENCE [LARGE SCALE GENOMIC DNA]</scope>
    <source>
        <strain evidence="2">cv. AL8/78</strain>
    </source>
</reference>
<name>A0A453PMC1_AEGTS</name>
<evidence type="ECO:0000256" key="1">
    <source>
        <dbReference type="SAM" id="MobiDB-lite"/>
    </source>
</evidence>
<organism evidence="2 3">
    <name type="scientific">Aegilops tauschii subsp. strangulata</name>
    <name type="common">Goatgrass</name>
    <dbReference type="NCBI Taxonomy" id="200361"/>
    <lineage>
        <taxon>Eukaryota</taxon>
        <taxon>Viridiplantae</taxon>
        <taxon>Streptophyta</taxon>
        <taxon>Embryophyta</taxon>
        <taxon>Tracheophyta</taxon>
        <taxon>Spermatophyta</taxon>
        <taxon>Magnoliopsida</taxon>
        <taxon>Liliopsida</taxon>
        <taxon>Poales</taxon>
        <taxon>Poaceae</taxon>
        <taxon>BOP clade</taxon>
        <taxon>Pooideae</taxon>
        <taxon>Triticodae</taxon>
        <taxon>Triticeae</taxon>
        <taxon>Triticinae</taxon>
        <taxon>Aegilops</taxon>
    </lineage>
</organism>